<evidence type="ECO:0000259" key="9">
    <source>
        <dbReference type="Pfam" id="PF00562"/>
    </source>
</evidence>
<dbReference type="GO" id="GO:0000428">
    <property type="term" value="C:DNA-directed RNA polymerase complex"/>
    <property type="evidence" value="ECO:0007669"/>
    <property type="project" value="UniProtKB-KW"/>
</dbReference>
<dbReference type="Pfam" id="PF04560">
    <property type="entry name" value="RNA_pol_Rpb2_7"/>
    <property type="match status" value="1"/>
</dbReference>
<evidence type="ECO:0000256" key="2">
    <source>
        <dbReference type="ARBA" id="ARBA00022679"/>
    </source>
</evidence>
<dbReference type="GO" id="GO:0003899">
    <property type="term" value="F:DNA-directed RNA polymerase activity"/>
    <property type="evidence" value="ECO:0007669"/>
    <property type="project" value="UniProtKB-UniRule"/>
</dbReference>
<dbReference type="Pfam" id="PF04565">
    <property type="entry name" value="RNA_pol_Rpb2_3"/>
    <property type="match status" value="1"/>
</dbReference>
<feature type="domain" description="RNA polymerase beta subunit protrusion" evidence="12">
    <location>
        <begin position="29"/>
        <end position="358"/>
    </location>
</feature>
<evidence type="ECO:0000313" key="16">
    <source>
        <dbReference type="Proteomes" id="UP000178264"/>
    </source>
</evidence>
<evidence type="ECO:0000256" key="3">
    <source>
        <dbReference type="ARBA" id="ARBA00022695"/>
    </source>
</evidence>
<dbReference type="InterPro" id="IPR010243">
    <property type="entry name" value="RNA_pol_bsu_bac"/>
</dbReference>
<protein>
    <recommendedName>
        <fullName evidence="6 8">DNA-directed RNA polymerase subunit beta</fullName>
        <shortName evidence="6">RNAP subunit beta</shortName>
        <ecNumber evidence="6 8">2.7.7.6</ecNumber>
    </recommendedName>
    <alternativeName>
        <fullName evidence="6">RNA polymerase subunit beta</fullName>
    </alternativeName>
    <alternativeName>
        <fullName evidence="6">Transcriptase subunit beta</fullName>
    </alternativeName>
</protein>
<proteinExistence type="inferred from homology"/>
<dbReference type="InterPro" id="IPR007641">
    <property type="entry name" value="RNA_pol_Rpb2_7"/>
</dbReference>
<comment type="subunit">
    <text evidence="6 8">The RNAP catalytic core consists of 2 alpha, 1 beta, 1 beta' and 1 omega subunit. When a sigma factor is associated with the core the holoenzyme is formed, which can initiate transcription.</text>
</comment>
<evidence type="ECO:0000256" key="7">
    <source>
        <dbReference type="RuleBase" id="RU000434"/>
    </source>
</evidence>
<dbReference type="Gene3D" id="2.40.50.150">
    <property type="match status" value="1"/>
</dbReference>
<dbReference type="InterPro" id="IPR007120">
    <property type="entry name" value="DNA-dir_RNAP_su2_dom"/>
</dbReference>
<dbReference type="PANTHER" id="PTHR20856">
    <property type="entry name" value="DNA-DIRECTED RNA POLYMERASE I SUBUNIT 2"/>
    <property type="match status" value="1"/>
</dbReference>
<evidence type="ECO:0000313" key="15">
    <source>
        <dbReference type="EMBL" id="OGL87762.1"/>
    </source>
</evidence>
<dbReference type="NCBIfam" id="NF001616">
    <property type="entry name" value="PRK00405.1"/>
    <property type="match status" value="1"/>
</dbReference>
<keyword evidence="4 6" id="KW-0804">Transcription</keyword>
<dbReference type="Proteomes" id="UP000178264">
    <property type="component" value="Unassembled WGS sequence"/>
</dbReference>
<reference evidence="15 16" key="1">
    <citation type="journal article" date="2016" name="Nat. Commun.">
        <title>Thousands of microbial genomes shed light on interconnected biogeochemical processes in an aquifer system.</title>
        <authorList>
            <person name="Anantharaman K."/>
            <person name="Brown C.T."/>
            <person name="Hug L.A."/>
            <person name="Sharon I."/>
            <person name="Castelle C.J."/>
            <person name="Probst A.J."/>
            <person name="Thomas B.C."/>
            <person name="Singh A."/>
            <person name="Wilkins M.J."/>
            <person name="Karaoz U."/>
            <person name="Brodie E.L."/>
            <person name="Williams K.H."/>
            <person name="Hubbard S.S."/>
            <person name="Banfield J.F."/>
        </authorList>
    </citation>
    <scope>NUCLEOTIDE SEQUENCE [LARGE SCALE GENOMIC DNA]</scope>
</reference>
<dbReference type="EC" id="2.7.7.6" evidence="6 8"/>
<dbReference type="Gene3D" id="3.90.1100.10">
    <property type="match status" value="2"/>
</dbReference>
<dbReference type="Gene3D" id="2.30.150.10">
    <property type="entry name" value="DNA-directed RNA polymerase, beta subunit, external 1 domain"/>
    <property type="match status" value="1"/>
</dbReference>
<dbReference type="InterPro" id="IPR007642">
    <property type="entry name" value="RNA_pol_Rpb2_2"/>
</dbReference>
<sequence length="1127" mass="126622">MSDSPPSPLIHDGRRYFRPRLQALELPDLIEIQKRSYAWFLKEGLRELFDEISPIEDFIGRDLELSFMDYYLDEPKFDERVARARNATYEAPLRVHTQLLNKRTGEKREQEIYLGDFPIMTDRGTFVVNGIERVVVSQLIRSAGVFFTSEYLRGRRWYGAKIIPNRGAWLEIETAPSGVISVKIDRKRKVPVSSLFRAFGMGNDEEILAHFKEADTDPELSYIGTTVAKDIAHSEGEGLREVYKRIRPGDLATLDNAKSLIYATFFNFERYDFGNVGRYKLNQRFKRNWPLNKEHRVFKREDLIDIVREVVRLNVSQAEPDDIDHLGNRRVRAIGELVQNRFRVGLMRMERIVRDRMSTLDIATITPGQLTNARPVIGAIKEFFMSSQLSQFMDQTNPLAELEHKRRLSAMGPGGLSRERAGFEVRDVHRTHYGRICPISTPEGPNIGLVGHLASYARVNEYGFIETPFLRVKHEVENRIDETEGEIAREDVVNPATGAVVAPHGGRITHERALQLADIAEAKTVKVKPRVTKQIVWLDAFSEERYITVAATAPHDEQGYFLAERCEVRQGGKPTIEPVERIDYMDVAPNQIVSIATSLIPFLEHDDAVRALMGTNMQRQAVPCVRPESPLVGTGVERRAAQDSGHVIVSSVEGTVKTVRGDFVAIEGKDGKLYEYPLRKFVRSNASTCLNQRPLVRPGDKVSEGTVITDGTASDRGELALGSNLLVAFMLWEGGNYEDAILISERVVEQDRYTSIHIEDYVINVRETKLGPEVVTRDIPNVGEEKLKDLDECGIVRIGAQVSSGDILVGKITPKGETELSAEERLLRAIFGEKAKEVRDSSLYLEHGEHGKVVDVKTFSRNEGDKLPSGVIEQIQVSVARLRKVQVGDKMAGRHGNKGVISRIVPVEDMPYLEDGTPVDIILNPLGVASRMNIGQILETHLGLAAHALGYKVATPPFHGVPEEYIKDELERAGYRRDGKMTLYDGRSGNPFDLPVTVGYIYMMKLNHLVEDKIHQRSIGPYSLVTQQPLGGKAQFGGQRFGEMEVWALEAYGAAHMLQEMLTIKSDDVVGRSKAYESIIKGEPIRRLNVPESFNVLIRELKGLCLDVELLKEGNVVANEVGGEKRS</sequence>
<dbReference type="InterPro" id="IPR014724">
    <property type="entry name" value="RNA_pol_RPB2_OB-fold"/>
</dbReference>
<dbReference type="Gene3D" id="2.40.270.10">
    <property type="entry name" value="DNA-directed RNA polymerase, subunit 2, domain 6"/>
    <property type="match status" value="1"/>
</dbReference>
<accession>A0A1F7VB44</accession>
<dbReference type="InterPro" id="IPR007645">
    <property type="entry name" value="RNA_pol_Rpb2_3"/>
</dbReference>
<dbReference type="InterPro" id="IPR037033">
    <property type="entry name" value="DNA-dir_RNAP_su2_hyb_sf"/>
</dbReference>
<keyword evidence="3 6" id="KW-0548">Nucleotidyltransferase</keyword>
<dbReference type="EMBL" id="MGER01000060">
    <property type="protein sequence ID" value="OGL87762.1"/>
    <property type="molecule type" value="Genomic_DNA"/>
</dbReference>
<evidence type="ECO:0000259" key="11">
    <source>
        <dbReference type="Pfam" id="PF04561"/>
    </source>
</evidence>
<evidence type="ECO:0000256" key="5">
    <source>
        <dbReference type="ARBA" id="ARBA00048552"/>
    </source>
</evidence>
<dbReference type="PROSITE" id="PS01166">
    <property type="entry name" value="RNA_POL_BETA"/>
    <property type="match status" value="1"/>
</dbReference>
<feature type="domain" description="RNA polymerase Rpb2" evidence="11">
    <location>
        <begin position="153"/>
        <end position="332"/>
    </location>
</feature>
<comment type="similarity">
    <text evidence="6 7">Belongs to the RNA polymerase beta chain family.</text>
</comment>
<dbReference type="Pfam" id="PF04561">
    <property type="entry name" value="RNA_pol_Rpb2_2"/>
    <property type="match status" value="1"/>
</dbReference>
<dbReference type="InterPro" id="IPR007644">
    <property type="entry name" value="RNA_pol_bsu_protrusion"/>
</dbReference>
<comment type="catalytic activity">
    <reaction evidence="5 6 8">
        <text>RNA(n) + a ribonucleoside 5'-triphosphate = RNA(n+1) + diphosphate</text>
        <dbReference type="Rhea" id="RHEA:21248"/>
        <dbReference type="Rhea" id="RHEA-COMP:14527"/>
        <dbReference type="Rhea" id="RHEA-COMP:17342"/>
        <dbReference type="ChEBI" id="CHEBI:33019"/>
        <dbReference type="ChEBI" id="CHEBI:61557"/>
        <dbReference type="ChEBI" id="CHEBI:140395"/>
        <dbReference type="EC" id="2.7.7.6"/>
    </reaction>
</comment>
<feature type="domain" description="DNA-directed RNA polymerase beta subunit external 1" evidence="14">
    <location>
        <begin position="526"/>
        <end position="588"/>
    </location>
</feature>
<name>A0A1F7VB44_9BACT</name>
<dbReference type="Gene3D" id="2.40.50.100">
    <property type="match status" value="1"/>
</dbReference>
<evidence type="ECO:0000259" key="12">
    <source>
        <dbReference type="Pfam" id="PF04563"/>
    </source>
</evidence>
<keyword evidence="1 6" id="KW-0240">DNA-directed RNA polymerase</keyword>
<comment type="caution">
    <text evidence="15">The sequence shown here is derived from an EMBL/GenBank/DDBJ whole genome shotgun (WGS) entry which is preliminary data.</text>
</comment>
<dbReference type="InterPro" id="IPR019462">
    <property type="entry name" value="DNA-dir_RNA_pol_bsu_external_1"/>
</dbReference>
<organism evidence="15 16">
    <name type="scientific">Candidatus Uhrbacteria bacterium RIFCSPLOWO2_02_FULL_49_11</name>
    <dbReference type="NCBI Taxonomy" id="1802409"/>
    <lineage>
        <taxon>Bacteria</taxon>
        <taxon>Candidatus Uhriibacteriota</taxon>
    </lineage>
</organism>
<gene>
    <name evidence="6" type="primary">rpoB</name>
    <name evidence="15" type="ORF">A3I42_01085</name>
</gene>
<dbReference type="SUPFAM" id="SSF64484">
    <property type="entry name" value="beta and beta-prime subunits of DNA dependent RNA-polymerase"/>
    <property type="match status" value="1"/>
</dbReference>
<evidence type="ECO:0000259" key="13">
    <source>
        <dbReference type="Pfam" id="PF04565"/>
    </source>
</evidence>
<dbReference type="FunFam" id="3.90.1800.10:FF:000001">
    <property type="entry name" value="DNA-directed RNA polymerase subunit beta"/>
    <property type="match status" value="1"/>
</dbReference>
<dbReference type="Pfam" id="PF04563">
    <property type="entry name" value="RNA_pol_Rpb2_1"/>
    <property type="match status" value="1"/>
</dbReference>
<dbReference type="GO" id="GO:0003677">
    <property type="term" value="F:DNA binding"/>
    <property type="evidence" value="ECO:0007669"/>
    <property type="project" value="UniProtKB-UniRule"/>
</dbReference>
<evidence type="ECO:0000259" key="14">
    <source>
        <dbReference type="Pfam" id="PF10385"/>
    </source>
</evidence>
<dbReference type="Pfam" id="PF10385">
    <property type="entry name" value="RNA_pol_Rpb2_45"/>
    <property type="match status" value="1"/>
</dbReference>
<evidence type="ECO:0000256" key="4">
    <source>
        <dbReference type="ARBA" id="ARBA00023163"/>
    </source>
</evidence>
<feature type="domain" description="RNA polymerase Rpb2" evidence="10">
    <location>
        <begin position="1037"/>
        <end position="1112"/>
    </location>
</feature>
<evidence type="ECO:0000256" key="8">
    <source>
        <dbReference type="RuleBase" id="RU363031"/>
    </source>
</evidence>
<dbReference type="GO" id="GO:0006351">
    <property type="term" value="P:DNA-templated transcription"/>
    <property type="evidence" value="ECO:0007669"/>
    <property type="project" value="UniProtKB-UniRule"/>
</dbReference>
<comment type="function">
    <text evidence="6 8">DNA-dependent RNA polymerase catalyzes the transcription of DNA into RNA using the four ribonucleoside triphosphates as substrates.</text>
</comment>
<evidence type="ECO:0000259" key="10">
    <source>
        <dbReference type="Pfam" id="PF04560"/>
    </source>
</evidence>
<dbReference type="CDD" id="cd00653">
    <property type="entry name" value="RNA_pol_B_RPB2"/>
    <property type="match status" value="1"/>
</dbReference>
<dbReference type="InterPro" id="IPR042107">
    <property type="entry name" value="DNA-dir_RNA_pol_bsu_ext_1_sf"/>
</dbReference>
<dbReference type="GO" id="GO:0032549">
    <property type="term" value="F:ribonucleoside binding"/>
    <property type="evidence" value="ECO:0007669"/>
    <property type="project" value="InterPro"/>
</dbReference>
<dbReference type="AlphaFoldDB" id="A0A1F7VB44"/>
<dbReference type="HAMAP" id="MF_01321">
    <property type="entry name" value="RNApol_bact_RpoB"/>
    <property type="match status" value="1"/>
</dbReference>
<keyword evidence="2 6" id="KW-0808">Transferase</keyword>
<evidence type="ECO:0000256" key="1">
    <source>
        <dbReference type="ARBA" id="ARBA00022478"/>
    </source>
</evidence>
<feature type="domain" description="RNA polymerase Rpb2" evidence="13">
    <location>
        <begin position="391"/>
        <end position="459"/>
    </location>
</feature>
<feature type="domain" description="DNA-directed RNA polymerase subunit 2 hybrid-binding" evidence="9">
    <location>
        <begin position="650"/>
        <end position="1035"/>
    </location>
</feature>
<dbReference type="Pfam" id="PF00562">
    <property type="entry name" value="RNA_pol_Rpb2_6"/>
    <property type="match status" value="1"/>
</dbReference>
<dbReference type="InterPro" id="IPR015712">
    <property type="entry name" value="DNA-dir_RNA_pol_su2"/>
</dbReference>
<evidence type="ECO:0000256" key="6">
    <source>
        <dbReference type="HAMAP-Rule" id="MF_01321"/>
    </source>
</evidence>
<dbReference type="InterPro" id="IPR007121">
    <property type="entry name" value="RNA_pol_bsu_CS"/>
</dbReference>
<dbReference type="Gene3D" id="3.90.1800.10">
    <property type="entry name" value="RNA polymerase alpha subunit dimerisation domain"/>
    <property type="match status" value="1"/>
</dbReference>